<keyword evidence="1" id="KW-0862">Zinc</keyword>
<dbReference type="GO" id="GO:0003676">
    <property type="term" value="F:nucleic acid binding"/>
    <property type="evidence" value="ECO:0007669"/>
    <property type="project" value="InterPro"/>
</dbReference>
<dbReference type="Proteomes" id="UP000070560">
    <property type="component" value="Chromosome"/>
</dbReference>
<reference evidence="4 5" key="1">
    <citation type="submission" date="2015-10" db="EMBL/GenBank/DDBJ databases">
        <title>Candidatus Desulfofervidus auxilii, a hydrogenotrophic sulfate-reducing bacterium involved in the thermophilic anaerobic oxidation of methane.</title>
        <authorList>
            <person name="Krukenberg V."/>
            <person name="Richter M."/>
            <person name="Wegener G."/>
        </authorList>
    </citation>
    <scope>NUCLEOTIDE SEQUENCE [LARGE SCALE GENOMIC DNA]</scope>
    <source>
        <strain evidence="4 5">HS1</strain>
    </source>
</reference>
<dbReference type="EMBL" id="CP013015">
    <property type="protein sequence ID" value="AMM40768.1"/>
    <property type="molecule type" value="Genomic_DNA"/>
</dbReference>
<dbReference type="PANTHER" id="PTHR46387">
    <property type="entry name" value="POLYNUCLEOTIDYL TRANSFERASE, RIBONUCLEASE H-LIKE SUPERFAMILY PROTEIN"/>
    <property type="match status" value="1"/>
</dbReference>
<evidence type="ECO:0000313" key="5">
    <source>
        <dbReference type="Proteomes" id="UP000070560"/>
    </source>
</evidence>
<dbReference type="Gene3D" id="3.30.420.10">
    <property type="entry name" value="Ribonuclease H-like superfamily/Ribonuclease H"/>
    <property type="match status" value="1"/>
</dbReference>
<proteinExistence type="predicted"/>
<dbReference type="SUPFAM" id="SSF53098">
    <property type="entry name" value="Ribonuclease H-like"/>
    <property type="match status" value="1"/>
</dbReference>
<keyword evidence="5" id="KW-1185">Reference proteome</keyword>
<dbReference type="InterPro" id="IPR007527">
    <property type="entry name" value="Znf_SWIM"/>
</dbReference>
<dbReference type="AlphaFoldDB" id="A0A7U4QK04"/>
<evidence type="ECO:0000259" key="2">
    <source>
        <dbReference type="PROSITE" id="PS50879"/>
    </source>
</evidence>
<sequence>MKKATFYFDGACLPVNPGGIGTFGFVGVSNNQIICEKSGIVSETSTNNIAEWTAFIEALKEAQKLNITHLTVKGDSQLVVNQINNIWRVRDGNIVKLYRQAKELLKYFQEVKVIWIRRKGNLADRPAHLAYINYIEQKPKQRAQKENYRIIRLSPGAYQVITDKEKTYTVRPDEPSCTCPFFQRVNSYRLHIRSGIVIRCKHIFAVQAYAKK</sequence>
<name>A0A7U4QK04_DESA2</name>
<dbReference type="OrthoDB" id="7845843at2"/>
<feature type="domain" description="SWIM-type" evidence="3">
    <location>
        <begin position="168"/>
        <end position="211"/>
    </location>
</feature>
<keyword evidence="4" id="KW-0378">Hydrolase</keyword>
<dbReference type="InterPro" id="IPR036397">
    <property type="entry name" value="RNaseH_sf"/>
</dbReference>
<dbReference type="RefSeq" id="WP_066061720.1">
    <property type="nucleotide sequence ID" value="NZ_CP013015.1"/>
</dbReference>
<dbReference type="PROSITE" id="PS50966">
    <property type="entry name" value="ZF_SWIM"/>
    <property type="match status" value="1"/>
</dbReference>
<dbReference type="EC" id="3.1.26.4" evidence="4"/>
<dbReference type="PANTHER" id="PTHR46387:SF2">
    <property type="entry name" value="RIBONUCLEASE HI"/>
    <property type="match status" value="1"/>
</dbReference>
<dbReference type="PROSITE" id="PS50879">
    <property type="entry name" value="RNASE_H_1"/>
    <property type="match status" value="1"/>
</dbReference>
<dbReference type="Pfam" id="PF13456">
    <property type="entry name" value="RVT_3"/>
    <property type="match status" value="1"/>
</dbReference>
<gene>
    <name evidence="4" type="ORF">HS1_000964</name>
</gene>
<dbReference type="GO" id="GO:0008270">
    <property type="term" value="F:zinc ion binding"/>
    <property type="evidence" value="ECO:0007669"/>
    <property type="project" value="UniProtKB-KW"/>
</dbReference>
<dbReference type="InterPro" id="IPR002156">
    <property type="entry name" value="RNaseH_domain"/>
</dbReference>
<keyword evidence="1" id="KW-0863">Zinc-finger</keyword>
<dbReference type="GO" id="GO:0004523">
    <property type="term" value="F:RNA-DNA hybrid ribonuclease activity"/>
    <property type="evidence" value="ECO:0007669"/>
    <property type="project" value="UniProtKB-EC"/>
</dbReference>
<feature type="domain" description="RNase H type-1" evidence="2">
    <location>
        <begin position="1"/>
        <end position="148"/>
    </location>
</feature>
<evidence type="ECO:0000259" key="3">
    <source>
        <dbReference type="PROSITE" id="PS50966"/>
    </source>
</evidence>
<dbReference type="InterPro" id="IPR012337">
    <property type="entry name" value="RNaseH-like_sf"/>
</dbReference>
<accession>A0A7U4QK04</accession>
<dbReference type="KEGG" id="daw:HS1_000964"/>
<keyword evidence="1" id="KW-0479">Metal-binding</keyword>
<evidence type="ECO:0000256" key="1">
    <source>
        <dbReference type="PROSITE-ProRule" id="PRU00325"/>
    </source>
</evidence>
<organism evidence="4 5">
    <name type="scientific">Desulfofervidus auxilii</name>
    <dbReference type="NCBI Taxonomy" id="1621989"/>
    <lineage>
        <taxon>Bacteria</taxon>
        <taxon>Pseudomonadati</taxon>
        <taxon>Thermodesulfobacteriota</taxon>
        <taxon>Candidatus Desulfofervidia</taxon>
        <taxon>Candidatus Desulfofervidales</taxon>
        <taxon>Candidatus Desulfofervidaceae</taxon>
        <taxon>Candidatus Desulfofervidus</taxon>
    </lineage>
</organism>
<protein>
    <submittedName>
        <fullName evidence="4">Ribonuclease H</fullName>
        <ecNumber evidence="4">3.1.26.4</ecNumber>
    </submittedName>
</protein>
<dbReference type="CDD" id="cd09279">
    <property type="entry name" value="RNase_HI_like"/>
    <property type="match status" value="1"/>
</dbReference>
<evidence type="ECO:0000313" key="4">
    <source>
        <dbReference type="EMBL" id="AMM40768.1"/>
    </source>
</evidence>